<dbReference type="EMBL" id="BGPR01045646">
    <property type="protein sequence ID" value="GBO22563.1"/>
    <property type="molecule type" value="Genomic_DNA"/>
</dbReference>
<dbReference type="GO" id="GO:0003676">
    <property type="term" value="F:nucleic acid binding"/>
    <property type="evidence" value="ECO:0007669"/>
    <property type="project" value="InterPro"/>
</dbReference>
<sequence length="204" mass="23519">MSSRRHLPAEFHYRALYLLEAGQQLSDIARWLNVDRSVVSRLWNQFITTSAASRRPIEGRTVLAATVRRRLHEGGLVILHLLTSGEKQTLDIFRITYGKGTPIQELVFLYWEGVCLDGHTDLYLLPYKNLNAQRYKDDILDSIVCPYSVAIRDTFILQADNARSHTARLVQQFLEEETTVQMEWPVRFLDLNPITACVGRSWEA</sequence>
<evidence type="ECO:0000313" key="2">
    <source>
        <dbReference type="EMBL" id="GBO22563.1"/>
    </source>
</evidence>
<dbReference type="AlphaFoldDB" id="A0A4Y2VBC5"/>
<protein>
    <recommendedName>
        <fullName evidence="4">Tc1-like transposase DDE domain-containing protein</fullName>
    </recommendedName>
</protein>
<proteinExistence type="predicted"/>
<organism evidence="2 3">
    <name type="scientific">Araneus ventricosus</name>
    <name type="common">Orbweaver spider</name>
    <name type="synonym">Epeira ventricosa</name>
    <dbReference type="NCBI Taxonomy" id="182803"/>
    <lineage>
        <taxon>Eukaryota</taxon>
        <taxon>Metazoa</taxon>
        <taxon>Ecdysozoa</taxon>
        <taxon>Arthropoda</taxon>
        <taxon>Chelicerata</taxon>
        <taxon>Arachnida</taxon>
        <taxon>Araneae</taxon>
        <taxon>Araneomorphae</taxon>
        <taxon>Entelegynae</taxon>
        <taxon>Araneoidea</taxon>
        <taxon>Araneidae</taxon>
        <taxon>Araneus</taxon>
    </lineage>
</organism>
<evidence type="ECO:0008006" key="4">
    <source>
        <dbReference type="Google" id="ProtNLM"/>
    </source>
</evidence>
<dbReference type="GO" id="GO:0005634">
    <property type="term" value="C:nucleus"/>
    <property type="evidence" value="ECO:0007669"/>
    <property type="project" value="UniProtKB-SubCell"/>
</dbReference>
<evidence type="ECO:0000313" key="3">
    <source>
        <dbReference type="Proteomes" id="UP000499080"/>
    </source>
</evidence>
<accession>A0A4Y2VBC5</accession>
<reference evidence="2 3" key="1">
    <citation type="journal article" date="2019" name="Sci. Rep.">
        <title>Orb-weaving spider Araneus ventricosus genome elucidates the spidroin gene catalogue.</title>
        <authorList>
            <person name="Kono N."/>
            <person name="Nakamura H."/>
            <person name="Ohtoshi R."/>
            <person name="Moran D.A.P."/>
            <person name="Shinohara A."/>
            <person name="Yoshida Y."/>
            <person name="Fujiwara M."/>
            <person name="Mori M."/>
            <person name="Tomita M."/>
            <person name="Arakawa K."/>
        </authorList>
    </citation>
    <scope>NUCLEOTIDE SEQUENCE [LARGE SCALE GENOMIC DNA]</scope>
</reference>
<dbReference type="Proteomes" id="UP000499080">
    <property type="component" value="Unassembled WGS sequence"/>
</dbReference>
<comment type="subcellular location">
    <subcellularLocation>
        <location evidence="1">Nucleus</location>
    </subcellularLocation>
</comment>
<dbReference type="InterPro" id="IPR009057">
    <property type="entry name" value="Homeodomain-like_sf"/>
</dbReference>
<dbReference type="SUPFAM" id="SSF46689">
    <property type="entry name" value="Homeodomain-like"/>
    <property type="match status" value="1"/>
</dbReference>
<name>A0A4Y2VBC5_ARAVE</name>
<dbReference type="InterPro" id="IPR036397">
    <property type="entry name" value="RNaseH_sf"/>
</dbReference>
<dbReference type="OrthoDB" id="10553084at2759"/>
<gene>
    <name evidence="2" type="ORF">AVEN_163339_1</name>
</gene>
<comment type="caution">
    <text evidence="2">The sequence shown here is derived from an EMBL/GenBank/DDBJ whole genome shotgun (WGS) entry which is preliminary data.</text>
</comment>
<keyword evidence="3" id="KW-1185">Reference proteome</keyword>
<dbReference type="Gene3D" id="3.30.420.10">
    <property type="entry name" value="Ribonuclease H-like superfamily/Ribonuclease H"/>
    <property type="match status" value="1"/>
</dbReference>
<evidence type="ECO:0000256" key="1">
    <source>
        <dbReference type="ARBA" id="ARBA00004123"/>
    </source>
</evidence>